<dbReference type="AlphaFoldDB" id="A0A8S2D1N9"/>
<protein>
    <submittedName>
        <fullName evidence="1">Uncharacterized protein</fullName>
    </submittedName>
</protein>
<dbReference type="Proteomes" id="UP000682733">
    <property type="component" value="Unassembled WGS sequence"/>
</dbReference>
<reference evidence="1" key="1">
    <citation type="submission" date="2021-02" db="EMBL/GenBank/DDBJ databases">
        <authorList>
            <person name="Nowell W R."/>
        </authorList>
    </citation>
    <scope>NUCLEOTIDE SEQUENCE</scope>
</reference>
<sequence>HVPITILLSIGIDWYWCIGGIGLEGIGFDSIGIGIELLP</sequence>
<evidence type="ECO:0000313" key="3">
    <source>
        <dbReference type="Proteomes" id="UP000677228"/>
    </source>
</evidence>
<accession>A0A8S2D1N9</accession>
<organism evidence="1 3">
    <name type="scientific">Didymodactylos carnosus</name>
    <dbReference type="NCBI Taxonomy" id="1234261"/>
    <lineage>
        <taxon>Eukaryota</taxon>
        <taxon>Metazoa</taxon>
        <taxon>Spiralia</taxon>
        <taxon>Gnathifera</taxon>
        <taxon>Rotifera</taxon>
        <taxon>Eurotatoria</taxon>
        <taxon>Bdelloidea</taxon>
        <taxon>Philodinida</taxon>
        <taxon>Philodinidae</taxon>
        <taxon>Didymodactylos</taxon>
    </lineage>
</organism>
<proteinExistence type="predicted"/>
<dbReference type="EMBL" id="CAJOBA010002412">
    <property type="protein sequence ID" value="CAF3643934.1"/>
    <property type="molecule type" value="Genomic_DNA"/>
</dbReference>
<comment type="caution">
    <text evidence="1">The sequence shown here is derived from an EMBL/GenBank/DDBJ whole genome shotgun (WGS) entry which is preliminary data.</text>
</comment>
<gene>
    <name evidence="1" type="ORF">OVA965_LOCUS7536</name>
    <name evidence="2" type="ORF">TMI583_LOCUS7531</name>
</gene>
<dbReference type="EMBL" id="CAJNOK010002412">
    <property type="protein sequence ID" value="CAF0858933.1"/>
    <property type="molecule type" value="Genomic_DNA"/>
</dbReference>
<evidence type="ECO:0000313" key="1">
    <source>
        <dbReference type="EMBL" id="CAF0858933.1"/>
    </source>
</evidence>
<feature type="non-terminal residue" evidence="1">
    <location>
        <position position="1"/>
    </location>
</feature>
<name>A0A8S2D1N9_9BILA</name>
<evidence type="ECO:0000313" key="2">
    <source>
        <dbReference type="EMBL" id="CAF3643934.1"/>
    </source>
</evidence>
<dbReference type="Proteomes" id="UP000677228">
    <property type="component" value="Unassembled WGS sequence"/>
</dbReference>